<organism evidence="1 2">
    <name type="scientific">Panagrolaimus sp. ES5</name>
    <dbReference type="NCBI Taxonomy" id="591445"/>
    <lineage>
        <taxon>Eukaryota</taxon>
        <taxon>Metazoa</taxon>
        <taxon>Ecdysozoa</taxon>
        <taxon>Nematoda</taxon>
        <taxon>Chromadorea</taxon>
        <taxon>Rhabditida</taxon>
        <taxon>Tylenchina</taxon>
        <taxon>Panagrolaimomorpha</taxon>
        <taxon>Panagrolaimoidea</taxon>
        <taxon>Panagrolaimidae</taxon>
        <taxon>Panagrolaimus</taxon>
    </lineage>
</organism>
<sequence>MMPDFHVAETRWIIFKRRFAEKKRGESIYSPIFESSSFSQAKWFLKLYPRGYGTAEGDAVSVYLYCDSPQHVNARYEIRLENCANFDATVKCCISTTFHRNVSNSGRKMFALYDTVMKTNEGFFNNGALLFTCRIEFEPLPTLSSSPLSTSVFSRFPFRNITNQTQHSRQDCQIIVKNNNQIPVSSAVLSKHSPVFKEMFEAQKSKKKLYIDDFDVKLIQK</sequence>
<protein>
    <submittedName>
        <fullName evidence="2">BTB domain-containing protein</fullName>
    </submittedName>
</protein>
<evidence type="ECO:0000313" key="2">
    <source>
        <dbReference type="WBParaSite" id="ES5_v2.g27046.t1"/>
    </source>
</evidence>
<dbReference type="Proteomes" id="UP000887579">
    <property type="component" value="Unplaced"/>
</dbReference>
<accession>A0AC34GBH2</accession>
<dbReference type="WBParaSite" id="ES5_v2.g27046.t1">
    <property type="protein sequence ID" value="ES5_v2.g27046.t1"/>
    <property type="gene ID" value="ES5_v2.g27046"/>
</dbReference>
<evidence type="ECO:0000313" key="1">
    <source>
        <dbReference type="Proteomes" id="UP000887579"/>
    </source>
</evidence>
<reference evidence="2" key="1">
    <citation type="submission" date="2022-11" db="UniProtKB">
        <authorList>
            <consortium name="WormBaseParasite"/>
        </authorList>
    </citation>
    <scope>IDENTIFICATION</scope>
</reference>
<name>A0AC34GBH2_9BILA</name>
<proteinExistence type="predicted"/>